<name>A0A2G8KK37_STIJA</name>
<dbReference type="GO" id="GO:0051604">
    <property type="term" value="P:protein maturation"/>
    <property type="evidence" value="ECO:0007669"/>
    <property type="project" value="UniProtKB-UniRule"/>
</dbReference>
<comment type="subunit">
    <text evidence="5">Component of the CIA complex.</text>
</comment>
<keyword evidence="9" id="KW-1185">Reference proteome</keyword>
<dbReference type="Pfam" id="PF14500">
    <property type="entry name" value="MMS19_N"/>
    <property type="match status" value="1"/>
</dbReference>
<dbReference type="GO" id="GO:0005819">
    <property type="term" value="C:spindle"/>
    <property type="evidence" value="ECO:0007669"/>
    <property type="project" value="UniProtKB-SubCell"/>
</dbReference>
<proteinExistence type="inferred from homology"/>
<dbReference type="GO" id="GO:0097361">
    <property type="term" value="C:cytosolic [4Fe-4S] assembly targeting complex"/>
    <property type="evidence" value="ECO:0007669"/>
    <property type="project" value="UniProtKB-UniRule"/>
</dbReference>
<reference evidence="8 9" key="1">
    <citation type="journal article" date="2017" name="PLoS Biol.">
        <title>The sea cucumber genome provides insights into morphological evolution and visceral regeneration.</title>
        <authorList>
            <person name="Zhang X."/>
            <person name="Sun L."/>
            <person name="Yuan J."/>
            <person name="Sun Y."/>
            <person name="Gao Y."/>
            <person name="Zhang L."/>
            <person name="Li S."/>
            <person name="Dai H."/>
            <person name="Hamel J.F."/>
            <person name="Liu C."/>
            <person name="Yu Y."/>
            <person name="Liu S."/>
            <person name="Lin W."/>
            <person name="Guo K."/>
            <person name="Jin S."/>
            <person name="Xu P."/>
            <person name="Storey K.B."/>
            <person name="Huan P."/>
            <person name="Zhang T."/>
            <person name="Zhou Y."/>
            <person name="Zhang J."/>
            <person name="Lin C."/>
            <person name="Li X."/>
            <person name="Xing L."/>
            <person name="Huo D."/>
            <person name="Sun M."/>
            <person name="Wang L."/>
            <person name="Mercier A."/>
            <person name="Li F."/>
            <person name="Yang H."/>
            <person name="Xiang J."/>
        </authorList>
    </citation>
    <scope>NUCLEOTIDE SEQUENCE [LARGE SCALE GENOMIC DNA]</scope>
    <source>
        <strain evidence="8">Shaxun</strain>
        <tissue evidence="8">Muscle</tissue>
    </source>
</reference>
<comment type="subcellular location">
    <subcellularLocation>
        <location evidence="5">Cytoplasm</location>
        <location evidence="5">Cytoskeleton</location>
        <location evidence="5">Spindle</location>
    </subcellularLocation>
    <subcellularLocation>
        <location evidence="1 5">Nucleus</location>
    </subcellularLocation>
</comment>
<dbReference type="PANTHER" id="PTHR12891:SF0">
    <property type="entry name" value="MMS19 NUCLEOTIDE EXCISION REPAIR PROTEIN HOMOLOG"/>
    <property type="match status" value="1"/>
</dbReference>
<feature type="domain" description="MMS19 N-terminal" evidence="7">
    <location>
        <begin position="19"/>
        <end position="276"/>
    </location>
</feature>
<dbReference type="Proteomes" id="UP000230750">
    <property type="component" value="Unassembled WGS sequence"/>
</dbReference>
<dbReference type="STRING" id="307972.A0A2G8KK37"/>
<feature type="domain" description="MMS19 C-terminal" evidence="6">
    <location>
        <begin position="508"/>
        <end position="939"/>
    </location>
</feature>
<evidence type="ECO:0000256" key="5">
    <source>
        <dbReference type="RuleBase" id="RU367072"/>
    </source>
</evidence>
<dbReference type="AlphaFoldDB" id="A0A2G8KK37"/>
<evidence type="ECO:0000313" key="8">
    <source>
        <dbReference type="EMBL" id="PIK48335.1"/>
    </source>
</evidence>
<evidence type="ECO:0000259" key="7">
    <source>
        <dbReference type="Pfam" id="PF14500"/>
    </source>
</evidence>
<keyword evidence="3" id="KW-0677">Repeat</keyword>
<dbReference type="GO" id="GO:0006281">
    <property type="term" value="P:DNA repair"/>
    <property type="evidence" value="ECO:0007669"/>
    <property type="project" value="UniProtKB-UniRule"/>
</dbReference>
<dbReference type="PANTHER" id="PTHR12891">
    <property type="entry name" value="DNA REPAIR/TRANSCRIPTION PROTEIN MET18/MMS19"/>
    <property type="match status" value="1"/>
</dbReference>
<dbReference type="SUPFAM" id="SSF48371">
    <property type="entry name" value="ARM repeat"/>
    <property type="match status" value="1"/>
</dbReference>
<dbReference type="InterPro" id="IPR016024">
    <property type="entry name" value="ARM-type_fold"/>
</dbReference>
<dbReference type="OrthoDB" id="342900at2759"/>
<dbReference type="InterPro" id="IPR029240">
    <property type="entry name" value="MMS19_N"/>
</dbReference>
<evidence type="ECO:0000256" key="3">
    <source>
        <dbReference type="ARBA" id="ARBA00022737"/>
    </source>
</evidence>
<dbReference type="GO" id="GO:0016226">
    <property type="term" value="P:iron-sulfur cluster assembly"/>
    <property type="evidence" value="ECO:0007669"/>
    <property type="project" value="UniProtKB-UniRule"/>
</dbReference>
<comment type="caution">
    <text evidence="8">The sequence shown here is derived from an EMBL/GenBank/DDBJ whole genome shotgun (WGS) entry which is preliminary data.</text>
</comment>
<keyword evidence="5" id="KW-0234">DNA repair</keyword>
<evidence type="ECO:0000313" key="9">
    <source>
        <dbReference type="Proteomes" id="UP000230750"/>
    </source>
</evidence>
<keyword evidence="5" id="KW-0227">DNA damage</keyword>
<comment type="similarity">
    <text evidence="2 5">Belongs to the MET18/MMS19 family.</text>
</comment>
<organism evidence="8 9">
    <name type="scientific">Stichopus japonicus</name>
    <name type="common">Sea cucumber</name>
    <dbReference type="NCBI Taxonomy" id="307972"/>
    <lineage>
        <taxon>Eukaryota</taxon>
        <taxon>Metazoa</taxon>
        <taxon>Echinodermata</taxon>
        <taxon>Eleutherozoa</taxon>
        <taxon>Echinozoa</taxon>
        <taxon>Holothuroidea</taxon>
        <taxon>Aspidochirotacea</taxon>
        <taxon>Aspidochirotida</taxon>
        <taxon>Stichopodidae</taxon>
        <taxon>Apostichopus</taxon>
    </lineage>
</organism>
<dbReference type="InterPro" id="IPR024687">
    <property type="entry name" value="MMS19_C"/>
</dbReference>
<accession>A0A2G8KK37</accession>
<evidence type="ECO:0000256" key="4">
    <source>
        <dbReference type="ARBA" id="ARBA00023242"/>
    </source>
</evidence>
<comment type="function">
    <text evidence="5">Key component of the cytosolic iron-sulfur protein assembly (CIA) complex, a multiprotein complex that mediates the incorporation of iron-sulfur cluster into apoproteins specifically involved in DNA metabolism and genomic integrity. In the CIA complex, MMS19 acts as an adapter between early-acting CIA components and a subset of cellular target iron-sulfur proteins.</text>
</comment>
<keyword evidence="4 5" id="KW-0539">Nucleus</keyword>
<dbReference type="InterPro" id="IPR011989">
    <property type="entry name" value="ARM-like"/>
</dbReference>
<evidence type="ECO:0000256" key="2">
    <source>
        <dbReference type="ARBA" id="ARBA00009340"/>
    </source>
</evidence>
<dbReference type="Gene3D" id="1.25.10.10">
    <property type="entry name" value="Leucine-rich Repeat Variant"/>
    <property type="match status" value="3"/>
</dbReference>
<dbReference type="InterPro" id="IPR039920">
    <property type="entry name" value="MMS19"/>
</dbReference>
<keyword evidence="5" id="KW-0206">Cytoskeleton</keyword>
<dbReference type="Pfam" id="PF12460">
    <property type="entry name" value="MMS19_C"/>
    <property type="match status" value="1"/>
</dbReference>
<evidence type="ECO:0000259" key="6">
    <source>
        <dbReference type="Pfam" id="PF12460"/>
    </source>
</evidence>
<dbReference type="GO" id="GO:0005634">
    <property type="term" value="C:nucleus"/>
    <property type="evidence" value="ECO:0007669"/>
    <property type="project" value="UniProtKB-SubCell"/>
</dbReference>
<gene>
    <name evidence="8" type="ORF">BSL78_14784</name>
</gene>
<protein>
    <recommendedName>
        <fullName evidence="5">MMS19 nucleotide excision repair protein</fullName>
    </recommendedName>
</protein>
<keyword evidence="5" id="KW-0963">Cytoplasm</keyword>
<evidence type="ECO:0000256" key="1">
    <source>
        <dbReference type="ARBA" id="ARBA00004123"/>
    </source>
</evidence>
<sequence length="979" mass="109964">MPRTICSPSRYWFNSRPRPFLTNKSTDIRARGVRLISDVLHFLPKNTLSPDEAKVLASFFCDRLKDHHSITPHTLYGLLALSSAVHIPYGTPCQILGTIFREVQVQTLLHVDRRSVFNIIRNFLQNQMTELKDKLGSEFVYGFMQVMDGEKDPRNLVILFRLYPVIVQNFPVSVFAEELFEVAACYFPVDFQPRSKDADAITRDTLSDALSHCLAASPKFAQFCLPLLMEKMTSDLDTARSDAYKALALCAPVYGPLELSDYLIQIWNAIRLEIFQVFNTNTEHTILSALRSIVQSFALSPIAGKTTTSLEEFYKKVFEGCSNHLRDQDLRLLQPCSHLLEAIASASPSSCSTVLEFVIPLLLEQSKKDLPFLQICSTTLVDASTEPTLSRHKQGILEMLTSNLEDSSTRLRVASVRGISSLIINRGLIEEGNISVLCDLLTQRFLNDEEEEVRSESTTCLERLAELSPNLIKTRALPVVWSTIVPNTLVRDVHGGDANIGAWHPSWKKLSHLATDKELGQTICQFLLDQLKEISNHGDNVCIEYSLQVAMALSETSRRMLGYPGGLDYIKHTVLSALLQWSIGAAVQEDTGLPFFCHEEILNKSSEICRHVVAELDQSSASDLASCLVHFLLGEDIGTFQSSSLFNKSRISLKMLQASSPSPRVTRLVIFLQAVVCAVGSQVVLPSQDALLPVLLDLALFSPDGLTNLIACKSLAGILNKFDGLVYRTFAETSKQKILDQVRQTDDGDARVRGLRLWIWLTKSFILRGHPLSTEYLNTLMDFLDFRALSSSAADGINLILSESSDILNVKFHAEVKLMYRQRVFQQCLPRIKRGILEADDAVRPYYLQTLSHLLSHIPRPVLMGSLESLLPLFIRSLDQENPLMYLSTLETFHELISDASEVVAQQVTSMIPAFLRLSQYEPSMKVRIAALKCLKSLTQLSSHYVLPYKSDVTRQLTMALDDKKRLVRREAVDARCRW</sequence>
<dbReference type="EMBL" id="MRZV01000527">
    <property type="protein sequence ID" value="PIK48335.1"/>
    <property type="molecule type" value="Genomic_DNA"/>
</dbReference>